<feature type="region of interest" description="Disordered" evidence="4">
    <location>
        <begin position="289"/>
        <end position="390"/>
    </location>
</feature>
<feature type="compositionally biased region" description="Gly residues" evidence="4">
    <location>
        <begin position="747"/>
        <end position="756"/>
    </location>
</feature>
<evidence type="ECO:0000256" key="4">
    <source>
        <dbReference type="SAM" id="MobiDB-lite"/>
    </source>
</evidence>
<dbReference type="InterPro" id="IPR001487">
    <property type="entry name" value="Bromodomain"/>
</dbReference>
<dbReference type="EMBL" id="ML119647">
    <property type="protein sequence ID" value="RPA87203.1"/>
    <property type="molecule type" value="Genomic_DNA"/>
</dbReference>
<dbReference type="InterPro" id="IPR018359">
    <property type="entry name" value="Bromodomain_CS"/>
</dbReference>
<feature type="compositionally biased region" description="Basic and acidic residues" evidence="4">
    <location>
        <begin position="115"/>
        <end position="142"/>
    </location>
</feature>
<feature type="region of interest" description="Disordered" evidence="4">
    <location>
        <begin position="512"/>
        <end position="544"/>
    </location>
</feature>
<dbReference type="GO" id="GO:0005634">
    <property type="term" value="C:nucleus"/>
    <property type="evidence" value="ECO:0007669"/>
    <property type="project" value="TreeGrafter"/>
</dbReference>
<dbReference type="GO" id="GO:0006338">
    <property type="term" value="P:chromatin remodeling"/>
    <property type="evidence" value="ECO:0007669"/>
    <property type="project" value="TreeGrafter"/>
</dbReference>
<dbReference type="PANTHER" id="PTHR22880:SF225">
    <property type="entry name" value="BROMODOMAIN-CONTAINING PROTEIN BET-1-RELATED"/>
    <property type="match status" value="1"/>
</dbReference>
<dbReference type="OrthoDB" id="784962at2759"/>
<dbReference type="CDD" id="cd05500">
    <property type="entry name" value="Bromo_BDF1_2_I"/>
    <property type="match status" value="1"/>
</dbReference>
<evidence type="ECO:0000256" key="1">
    <source>
        <dbReference type="ARBA" id="ARBA00022737"/>
    </source>
</evidence>
<proteinExistence type="predicted"/>
<feature type="region of interest" description="Disordered" evidence="4">
    <location>
        <begin position="1"/>
        <end position="187"/>
    </location>
</feature>
<dbReference type="SUPFAM" id="SSF47370">
    <property type="entry name" value="Bromodomain"/>
    <property type="match status" value="2"/>
</dbReference>
<dbReference type="PROSITE" id="PS51525">
    <property type="entry name" value="NET"/>
    <property type="match status" value="1"/>
</dbReference>
<accession>A0A3N4IM52</accession>
<dbReference type="AlphaFoldDB" id="A0A3N4IM52"/>
<feature type="region of interest" description="Disordered" evidence="4">
    <location>
        <begin position="683"/>
        <end position="727"/>
    </location>
</feature>
<dbReference type="STRING" id="1160509.A0A3N4IM52"/>
<keyword evidence="2 3" id="KW-0103">Bromodomain</keyword>
<feature type="domain" description="Bromo" evidence="5">
    <location>
        <begin position="417"/>
        <end position="489"/>
    </location>
</feature>
<feature type="region of interest" description="Disordered" evidence="4">
    <location>
        <begin position="743"/>
        <end position="792"/>
    </location>
</feature>
<dbReference type="InterPro" id="IPR036427">
    <property type="entry name" value="Bromodomain-like_sf"/>
</dbReference>
<evidence type="ECO:0000256" key="3">
    <source>
        <dbReference type="PROSITE-ProRule" id="PRU00035"/>
    </source>
</evidence>
<dbReference type="PANTHER" id="PTHR22880">
    <property type="entry name" value="FALZ-RELATED BROMODOMAIN-CONTAINING PROTEINS"/>
    <property type="match status" value="1"/>
</dbReference>
<organism evidence="7 8">
    <name type="scientific">Ascobolus immersus RN42</name>
    <dbReference type="NCBI Taxonomy" id="1160509"/>
    <lineage>
        <taxon>Eukaryota</taxon>
        <taxon>Fungi</taxon>
        <taxon>Dikarya</taxon>
        <taxon>Ascomycota</taxon>
        <taxon>Pezizomycotina</taxon>
        <taxon>Pezizomycetes</taxon>
        <taxon>Pezizales</taxon>
        <taxon>Ascobolaceae</taxon>
        <taxon>Ascobolus</taxon>
    </lineage>
</organism>
<feature type="compositionally biased region" description="Basic and acidic residues" evidence="4">
    <location>
        <begin position="294"/>
        <end position="305"/>
    </location>
</feature>
<feature type="compositionally biased region" description="Acidic residues" evidence="4">
    <location>
        <begin position="526"/>
        <end position="541"/>
    </location>
</feature>
<reference evidence="7 8" key="1">
    <citation type="journal article" date="2018" name="Nat. Ecol. Evol.">
        <title>Pezizomycetes genomes reveal the molecular basis of ectomycorrhizal truffle lifestyle.</title>
        <authorList>
            <person name="Murat C."/>
            <person name="Payen T."/>
            <person name="Noel B."/>
            <person name="Kuo A."/>
            <person name="Morin E."/>
            <person name="Chen J."/>
            <person name="Kohler A."/>
            <person name="Krizsan K."/>
            <person name="Balestrini R."/>
            <person name="Da Silva C."/>
            <person name="Montanini B."/>
            <person name="Hainaut M."/>
            <person name="Levati E."/>
            <person name="Barry K.W."/>
            <person name="Belfiori B."/>
            <person name="Cichocki N."/>
            <person name="Clum A."/>
            <person name="Dockter R.B."/>
            <person name="Fauchery L."/>
            <person name="Guy J."/>
            <person name="Iotti M."/>
            <person name="Le Tacon F."/>
            <person name="Lindquist E.A."/>
            <person name="Lipzen A."/>
            <person name="Malagnac F."/>
            <person name="Mello A."/>
            <person name="Molinier V."/>
            <person name="Miyauchi S."/>
            <person name="Poulain J."/>
            <person name="Riccioni C."/>
            <person name="Rubini A."/>
            <person name="Sitrit Y."/>
            <person name="Splivallo R."/>
            <person name="Traeger S."/>
            <person name="Wang M."/>
            <person name="Zifcakova L."/>
            <person name="Wipf D."/>
            <person name="Zambonelli A."/>
            <person name="Paolocci F."/>
            <person name="Nowrousian M."/>
            <person name="Ottonello S."/>
            <person name="Baldrian P."/>
            <person name="Spatafora J.W."/>
            <person name="Henrissat B."/>
            <person name="Nagy L.G."/>
            <person name="Aury J.M."/>
            <person name="Wincker P."/>
            <person name="Grigoriev I.V."/>
            <person name="Bonfante P."/>
            <person name="Martin F.M."/>
        </authorList>
    </citation>
    <scope>NUCLEOTIDE SEQUENCE [LARGE SCALE GENOMIC DNA]</scope>
    <source>
        <strain evidence="7 8">RN42</strain>
    </source>
</reference>
<dbReference type="PRINTS" id="PR00503">
    <property type="entry name" value="BROMODOMAIN"/>
</dbReference>
<dbReference type="InterPro" id="IPR043509">
    <property type="entry name" value="Bromo_Brdt_II"/>
</dbReference>
<evidence type="ECO:0000259" key="5">
    <source>
        <dbReference type="PROSITE" id="PS50014"/>
    </source>
</evidence>
<keyword evidence="1" id="KW-0677">Repeat</keyword>
<dbReference type="GO" id="GO:0006355">
    <property type="term" value="P:regulation of DNA-templated transcription"/>
    <property type="evidence" value="ECO:0007669"/>
    <property type="project" value="TreeGrafter"/>
</dbReference>
<evidence type="ECO:0000313" key="8">
    <source>
        <dbReference type="Proteomes" id="UP000275078"/>
    </source>
</evidence>
<gene>
    <name evidence="7" type="ORF">BJ508DRAFT_301310</name>
</gene>
<dbReference type="InterPro" id="IPR027353">
    <property type="entry name" value="NET_dom"/>
</dbReference>
<feature type="compositionally biased region" description="Polar residues" evidence="4">
    <location>
        <begin position="768"/>
        <end position="777"/>
    </location>
</feature>
<protein>
    <submittedName>
        <fullName evidence="7">Bromodomain-domain-containing protein</fullName>
    </submittedName>
</protein>
<dbReference type="Pfam" id="PF00439">
    <property type="entry name" value="Bromodomain"/>
    <property type="match status" value="2"/>
</dbReference>
<dbReference type="Proteomes" id="UP000275078">
    <property type="component" value="Unassembled WGS sequence"/>
</dbReference>
<feature type="region of interest" description="Disordered" evidence="4">
    <location>
        <begin position="563"/>
        <end position="622"/>
    </location>
</feature>
<sequence>MAIMSPQPASGEPEQVKSAAVDGDAMDIDSKTIEEKKVATEKEEPTKLNTNGNGVNGGSPPLSSPSLSPRSMPTLPTGQNNARQLSELHITSPDAMSSSLSAISPTDTSHMNDVVMKDSPEEKKPKIKTEAPKERPIKKEGKVTPNVKVSRSREEDEHVAPPSKRAKTEESQDGDNSGRNSTSGLTKAQQKYAVSLLRNIKRLKDAIPFLHPVDHKALNIPTYPEIIKHPMDISTMENRLNHHEYATVDEFVADFNLMIENCHTFNGPEHPVAHMGNAIRNVFEKSIKQMPSPEKQEPPTPEKKHSTSATSKKKSAQKKPVSSQTAPGATSSSKKDSSKPSKKKSIPSAPPSQTFAVGPSGIPLIRRESAASDRPKREIHPPPPRDLPYADVKPRRKKVATELKFCDIVLRELLKRQHQSFAFVFYSPVDPIALNIPDYFKIIRKPMDLSTIQTKLKTNEYNSAQEFEQDIRLMLSNCFKFNPPGSVVHGYGKKVEEIFNAKWKEKAAYIQANTSQDSPVSASPAPEEEVMSEEEEPPAEEEASKIKLLEKQLAEMQEQLTMMKKTSKASKAPKEPVSKKSKSNTSSGHRGSVSQPVAAKKPLPTKKPKKEEKPQLRQLTVEEKYELSEKINSLPPNKLRHVTKLIRENMDLTDESDDELELDMDDLPNEVLHKLRTYVNRQVGGEDTSYKPVRPEYTAPSPPPAPAPVAAAPQTVRPKKNKPMSAVEQEAKIATLQAKLNSFKGGNSVGAAGGGSTNSVVTDWLHSLTPTGFAQTNDDSSDDEDSGSSEEE</sequence>
<feature type="compositionally biased region" description="Low complexity" evidence="4">
    <location>
        <begin position="47"/>
        <end position="77"/>
    </location>
</feature>
<dbReference type="Gene3D" id="1.20.1270.220">
    <property type="match status" value="1"/>
</dbReference>
<dbReference type="InterPro" id="IPR038336">
    <property type="entry name" value="NET_sf"/>
</dbReference>
<feature type="compositionally biased region" description="Basic and acidic residues" evidence="4">
    <location>
        <begin position="28"/>
        <end position="46"/>
    </location>
</feature>
<feature type="compositionally biased region" description="Basic and acidic residues" evidence="4">
    <location>
        <begin position="609"/>
        <end position="622"/>
    </location>
</feature>
<feature type="compositionally biased region" description="Acidic residues" evidence="4">
    <location>
        <begin position="779"/>
        <end position="792"/>
    </location>
</feature>
<dbReference type="GO" id="GO:0000785">
    <property type="term" value="C:chromatin"/>
    <property type="evidence" value="ECO:0007669"/>
    <property type="project" value="TreeGrafter"/>
</dbReference>
<dbReference type="PROSITE" id="PS00633">
    <property type="entry name" value="BROMODOMAIN_1"/>
    <property type="match status" value="1"/>
</dbReference>
<feature type="compositionally biased region" description="Polar residues" evidence="4">
    <location>
        <begin position="583"/>
        <end position="595"/>
    </location>
</feature>
<dbReference type="Gene3D" id="1.20.920.10">
    <property type="entry name" value="Bromodomain-like"/>
    <property type="match status" value="2"/>
</dbReference>
<keyword evidence="8" id="KW-1185">Reference proteome</keyword>
<dbReference type="Pfam" id="PF17035">
    <property type="entry name" value="BET"/>
    <property type="match status" value="1"/>
</dbReference>
<dbReference type="InterPro" id="IPR050935">
    <property type="entry name" value="Bromo_chromatin_reader"/>
</dbReference>
<dbReference type="PROSITE" id="PS50014">
    <property type="entry name" value="BROMODOMAIN_2"/>
    <property type="match status" value="2"/>
</dbReference>
<evidence type="ECO:0000256" key="2">
    <source>
        <dbReference type="ARBA" id="ARBA00023117"/>
    </source>
</evidence>
<feature type="compositionally biased region" description="Basic and acidic residues" evidence="4">
    <location>
        <begin position="365"/>
        <end position="380"/>
    </location>
</feature>
<feature type="domain" description="Bromo" evidence="5">
    <location>
        <begin position="201"/>
        <end position="273"/>
    </location>
</feature>
<evidence type="ECO:0000313" key="7">
    <source>
        <dbReference type="EMBL" id="RPA87203.1"/>
    </source>
</evidence>
<dbReference type="CDD" id="cd05498">
    <property type="entry name" value="Bromo_Brdt_II_like"/>
    <property type="match status" value="1"/>
</dbReference>
<dbReference type="SMART" id="SM00297">
    <property type="entry name" value="BROMO"/>
    <property type="match status" value="2"/>
</dbReference>
<feature type="domain" description="NET" evidence="6">
    <location>
        <begin position="609"/>
        <end position="690"/>
    </location>
</feature>
<feature type="compositionally biased region" description="Polar residues" evidence="4">
    <location>
        <begin position="94"/>
        <end position="111"/>
    </location>
</feature>
<feature type="compositionally biased region" description="Polar residues" evidence="4">
    <location>
        <begin position="174"/>
        <end position="187"/>
    </location>
</feature>
<evidence type="ECO:0000259" key="6">
    <source>
        <dbReference type="PROSITE" id="PS51525"/>
    </source>
</evidence>
<name>A0A3N4IM52_ASCIM</name>